<dbReference type="PANTHER" id="PTHR45641">
    <property type="entry name" value="TETRATRICOPEPTIDE REPEAT PROTEIN (AFU_ORTHOLOGUE AFUA_6G03870)"/>
    <property type="match status" value="1"/>
</dbReference>
<keyword evidence="1" id="KW-0677">Repeat</keyword>
<dbReference type="Proteomes" id="UP000291116">
    <property type="component" value="Unassembled WGS sequence"/>
</dbReference>
<dbReference type="InterPro" id="IPR011990">
    <property type="entry name" value="TPR-like_helical_dom_sf"/>
</dbReference>
<protein>
    <recommendedName>
        <fullName evidence="7">MalT-like TPR region domain-containing protein</fullName>
    </recommendedName>
</protein>
<evidence type="ECO:0008006" key="7">
    <source>
        <dbReference type="Google" id="ProtNLM"/>
    </source>
</evidence>
<dbReference type="Pfam" id="PF13374">
    <property type="entry name" value="TPR_10"/>
    <property type="match status" value="1"/>
</dbReference>
<evidence type="ECO:0000256" key="3">
    <source>
        <dbReference type="PROSITE-ProRule" id="PRU00339"/>
    </source>
</evidence>
<organism evidence="5 6">
    <name type="scientific">Pseudo-nitzschia multistriata</name>
    <dbReference type="NCBI Taxonomy" id="183589"/>
    <lineage>
        <taxon>Eukaryota</taxon>
        <taxon>Sar</taxon>
        <taxon>Stramenopiles</taxon>
        <taxon>Ochrophyta</taxon>
        <taxon>Bacillariophyta</taxon>
        <taxon>Bacillariophyceae</taxon>
        <taxon>Bacillariophycidae</taxon>
        <taxon>Bacillariales</taxon>
        <taxon>Bacillariaceae</taxon>
        <taxon>Pseudo-nitzschia</taxon>
    </lineage>
</organism>
<dbReference type="SUPFAM" id="SSF48452">
    <property type="entry name" value="TPR-like"/>
    <property type="match status" value="2"/>
</dbReference>
<feature type="coiled-coil region" evidence="4">
    <location>
        <begin position="173"/>
        <end position="217"/>
    </location>
</feature>
<dbReference type="InterPro" id="IPR019734">
    <property type="entry name" value="TPR_rpt"/>
</dbReference>
<dbReference type="EMBL" id="CAACVS010000688">
    <property type="protein sequence ID" value="VEU45104.1"/>
    <property type="molecule type" value="Genomic_DNA"/>
</dbReference>
<accession>A0A448ZSZ5</accession>
<dbReference type="SMART" id="SM00028">
    <property type="entry name" value="TPR"/>
    <property type="match status" value="7"/>
</dbReference>
<dbReference type="OrthoDB" id="42605at2759"/>
<dbReference type="PANTHER" id="PTHR45641:SF19">
    <property type="entry name" value="NEPHROCYSTIN-3"/>
    <property type="match status" value="1"/>
</dbReference>
<evidence type="ECO:0000256" key="1">
    <source>
        <dbReference type="ARBA" id="ARBA00022737"/>
    </source>
</evidence>
<dbReference type="PROSITE" id="PS50005">
    <property type="entry name" value="TPR"/>
    <property type="match status" value="2"/>
</dbReference>
<evidence type="ECO:0000313" key="6">
    <source>
        <dbReference type="Proteomes" id="UP000291116"/>
    </source>
</evidence>
<evidence type="ECO:0000313" key="5">
    <source>
        <dbReference type="EMBL" id="VEU45104.1"/>
    </source>
</evidence>
<keyword evidence="4" id="KW-0175">Coiled coil</keyword>
<feature type="repeat" description="TPR" evidence="3">
    <location>
        <begin position="337"/>
        <end position="370"/>
    </location>
</feature>
<sequence>MCILPTIQEVSKEEEEEGEDETLGFVLSPLEDDISSHLRAISLPSNGDVGFKEVHLLIDAAKQRATQGNEEKAIEIYKDGVNILEQEVKRILKQMEESVTSKPKFEKTALYIVLHEEWAEAAGLMADIRTMMSTLYERQEEYDKAICCCEEAKSIYERQAIFDERHHKKGSTARDKEASMENMMEAIDEARETQGIRQSMHETVERIQTKLEATKDETSRGFLYEDIFDKLSTVLSLELMYLGEMHPQIANTKVLLSMYYIEIGQNDKALRTMNDAILICEIGLGDSHPKTGTKYHEAAKLYERIGGEENVLKSIDLYEKAIATLEKAEGDHSETLASILNSVGALYIKQTKYDVAVERLKDAILVIAKDNGDKSDDFSTEHVQLWLNLAECHSLRKEASLSINALRNAARVQRDKRKKYDALEKDVGNLPDLLTNTGISLTLRRLGTSLAAELKFDDATDCFLEALSLVKADLDTVKELAKFDPNIDLPLHQDEVASVLYDLAKVKQEDDKYDEALKLYRESLHLRKESDSDKAVDKRSNRVACAMCLAGMGSINLLQNKPDEAFKRFNQAIYYIKQEGIPDSHSIARMLWQKSHIAASDMKRVKIQSEKSTSNEIKLTTITQLEEQAEAFRKGRDYVKCMKTLDTVIGMKRDCLKRAEEEKKRVENARCQLAVSLIAMGDTMLITNAKKKSADCLTEAYGLLKSSGVPANNKHFRRIEKIRRSIRKMKERSETMAEF</sequence>
<proteinExistence type="predicted"/>
<gene>
    <name evidence="5" type="ORF">PSNMU_V1.4_AUG-EV-PASAV3_0122560</name>
</gene>
<keyword evidence="6" id="KW-1185">Reference proteome</keyword>
<name>A0A448ZSZ5_9STRA</name>
<feature type="repeat" description="TPR" evidence="3">
    <location>
        <begin position="497"/>
        <end position="530"/>
    </location>
</feature>
<dbReference type="Gene3D" id="1.25.40.10">
    <property type="entry name" value="Tetratricopeptide repeat domain"/>
    <property type="match status" value="3"/>
</dbReference>
<dbReference type="AlphaFoldDB" id="A0A448ZSZ5"/>
<evidence type="ECO:0000256" key="4">
    <source>
        <dbReference type="SAM" id="Coils"/>
    </source>
</evidence>
<keyword evidence="2 3" id="KW-0802">TPR repeat</keyword>
<reference evidence="5 6" key="1">
    <citation type="submission" date="2019-01" db="EMBL/GenBank/DDBJ databases">
        <authorList>
            <person name="Ferrante I. M."/>
        </authorList>
    </citation>
    <scope>NUCLEOTIDE SEQUENCE [LARGE SCALE GENOMIC DNA]</scope>
    <source>
        <strain evidence="5 6">B856</strain>
    </source>
</reference>
<evidence type="ECO:0000256" key="2">
    <source>
        <dbReference type="ARBA" id="ARBA00022803"/>
    </source>
</evidence>